<feature type="domain" description="Zn(2)-C6 fungal-type" evidence="5">
    <location>
        <begin position="64"/>
        <end position="95"/>
    </location>
</feature>
<dbReference type="InterPro" id="IPR007219">
    <property type="entry name" value="XnlR_reg_dom"/>
</dbReference>
<comment type="caution">
    <text evidence="6">The sequence shown here is derived from an EMBL/GenBank/DDBJ whole genome shotgun (WGS) entry which is preliminary data.</text>
</comment>
<evidence type="ECO:0000256" key="2">
    <source>
        <dbReference type="ARBA" id="ARBA00022723"/>
    </source>
</evidence>
<evidence type="ECO:0000313" key="7">
    <source>
        <dbReference type="Proteomes" id="UP000614334"/>
    </source>
</evidence>
<keyword evidence="3" id="KW-0539">Nucleus</keyword>
<name>A0A8H7M8A1_9AGAM</name>
<dbReference type="GO" id="GO:0000981">
    <property type="term" value="F:DNA-binding transcription factor activity, RNA polymerase II-specific"/>
    <property type="evidence" value="ECO:0007669"/>
    <property type="project" value="InterPro"/>
</dbReference>
<dbReference type="PROSITE" id="PS00463">
    <property type="entry name" value="ZN2_CY6_FUNGAL_1"/>
    <property type="match status" value="1"/>
</dbReference>
<dbReference type="SMART" id="SM00906">
    <property type="entry name" value="Fungal_trans"/>
    <property type="match status" value="1"/>
</dbReference>
<dbReference type="PANTHER" id="PTHR31001:SF87">
    <property type="entry name" value="COL-21"/>
    <property type="match status" value="1"/>
</dbReference>
<dbReference type="GO" id="GO:0003677">
    <property type="term" value="F:DNA binding"/>
    <property type="evidence" value="ECO:0007669"/>
    <property type="project" value="InterPro"/>
</dbReference>
<keyword evidence="2" id="KW-0479">Metal-binding</keyword>
<dbReference type="SMART" id="SM00066">
    <property type="entry name" value="GAL4"/>
    <property type="match status" value="1"/>
</dbReference>
<dbReference type="GO" id="GO:0006351">
    <property type="term" value="P:DNA-templated transcription"/>
    <property type="evidence" value="ECO:0007669"/>
    <property type="project" value="InterPro"/>
</dbReference>
<evidence type="ECO:0000256" key="1">
    <source>
        <dbReference type="ARBA" id="ARBA00004123"/>
    </source>
</evidence>
<comment type="subcellular location">
    <subcellularLocation>
        <location evidence="1">Nucleus</location>
    </subcellularLocation>
</comment>
<proteinExistence type="predicted"/>
<dbReference type="EMBL" id="JACYCF010000002">
    <property type="protein sequence ID" value="KAF8759849.1"/>
    <property type="molecule type" value="Genomic_DNA"/>
</dbReference>
<accession>A0A8H7M8A1</accession>
<evidence type="ECO:0000256" key="3">
    <source>
        <dbReference type="ARBA" id="ARBA00023242"/>
    </source>
</evidence>
<dbReference type="InterPro" id="IPR050613">
    <property type="entry name" value="Sec_Metabolite_Reg"/>
</dbReference>
<dbReference type="SUPFAM" id="SSF57701">
    <property type="entry name" value="Zn2/Cys6 DNA-binding domain"/>
    <property type="match status" value="1"/>
</dbReference>
<dbReference type="AlphaFoldDB" id="A0A8H7M8A1"/>
<evidence type="ECO:0000313" key="6">
    <source>
        <dbReference type="EMBL" id="KAF8759849.1"/>
    </source>
</evidence>
<dbReference type="Pfam" id="PF00172">
    <property type="entry name" value="Zn_clus"/>
    <property type="match status" value="1"/>
</dbReference>
<dbReference type="CDD" id="cd12148">
    <property type="entry name" value="fungal_TF_MHR"/>
    <property type="match status" value="1"/>
</dbReference>
<gene>
    <name evidence="6" type="ORF">RHS01_01676</name>
</gene>
<feature type="compositionally biased region" description="Polar residues" evidence="4">
    <location>
        <begin position="138"/>
        <end position="153"/>
    </location>
</feature>
<organism evidence="6 7">
    <name type="scientific">Rhizoctonia solani</name>
    <dbReference type="NCBI Taxonomy" id="456999"/>
    <lineage>
        <taxon>Eukaryota</taxon>
        <taxon>Fungi</taxon>
        <taxon>Dikarya</taxon>
        <taxon>Basidiomycota</taxon>
        <taxon>Agaricomycotina</taxon>
        <taxon>Agaricomycetes</taxon>
        <taxon>Cantharellales</taxon>
        <taxon>Ceratobasidiaceae</taxon>
        <taxon>Rhizoctonia</taxon>
    </lineage>
</organism>
<dbReference type="InterPro" id="IPR036864">
    <property type="entry name" value="Zn2-C6_fun-type_DNA-bd_sf"/>
</dbReference>
<evidence type="ECO:0000259" key="5">
    <source>
        <dbReference type="PROSITE" id="PS50048"/>
    </source>
</evidence>
<dbReference type="PROSITE" id="PS50048">
    <property type="entry name" value="ZN2_CY6_FUNGAL_2"/>
    <property type="match status" value="1"/>
</dbReference>
<protein>
    <submittedName>
        <fullName evidence="6">Fungal specific transcription factor domain</fullName>
    </submittedName>
</protein>
<dbReference type="InterPro" id="IPR001138">
    <property type="entry name" value="Zn2Cys6_DnaBD"/>
</dbReference>
<dbReference type="Pfam" id="PF04082">
    <property type="entry name" value="Fungal_trans"/>
    <property type="match status" value="1"/>
</dbReference>
<evidence type="ECO:0000256" key="4">
    <source>
        <dbReference type="SAM" id="MobiDB-lite"/>
    </source>
</evidence>
<sequence length="730" mass="81174">MEQSHTQSTASSTPLQYPSPQVANTAAATTLINGTAVNKRKADNEPGTNGQVGKKKARTRVSYSCSECHRRKQKCDRQVPCSHCIARRVPELCKNYTPGKGEGDLNLRIARLEQIIEMALPHISASVSISSSGEIVSPQQGQHSFSRSASPSNETDEGIATGTTLDIAAGTLQSGKWYGASALGSVSVVPILEQLQHNGISTGRPPTLDDIQQPTAAEKLKSLVQECGVPPHKLAELVQDLPPKSVADTLPAFRVSYDSIWTNGVRVSPSDARFLPLLFVVMATAARLAPEHIAGDLRTRRVTSLRYYWSSRRTLTLASAIQNESLELLLARLLSARFLIFDRRITECWSQLGAAVRTAHALGLHRDGAKLGLDPFQTEYRRRICQSYLYHADRTHALLLGRPHSIQDDYTDTLPPMNIEDSELLIATSSPLRPHPLSQPTHMTFVILRHQLAKIIGHIVHHFQFVRSHLRYQEVLNLDNELQQFVAALPPHYSLDPDTSLDTVLDFLPVHRFLIVTEVYFVRISLHRPYLLRKLDSDRFNFSRKACFDSARRDFEARQAFKATTHKTILDSLGGAYREFQAAMISGIALLIEPQSEESFARRRVLDTFINQYGSSSEVDSTTRRELAIIELLRKRSLEINGDPTNVDGVEGKQGSPTTEENAKLLLDLNRGGSAVTRAARVPLLLLVPCPRHLVTRSVLLLLRALHLRICITHPLPLDRFPPDAIIATI</sequence>
<dbReference type="GO" id="GO:0008270">
    <property type="term" value="F:zinc ion binding"/>
    <property type="evidence" value="ECO:0007669"/>
    <property type="project" value="InterPro"/>
</dbReference>
<dbReference type="Gene3D" id="4.10.240.10">
    <property type="entry name" value="Zn(2)-C6 fungal-type DNA-binding domain"/>
    <property type="match status" value="1"/>
</dbReference>
<feature type="region of interest" description="Disordered" evidence="4">
    <location>
        <begin position="35"/>
        <end position="56"/>
    </location>
</feature>
<dbReference type="CDD" id="cd00067">
    <property type="entry name" value="GAL4"/>
    <property type="match status" value="1"/>
</dbReference>
<dbReference type="Proteomes" id="UP000614334">
    <property type="component" value="Unassembled WGS sequence"/>
</dbReference>
<reference evidence="6" key="1">
    <citation type="submission" date="2020-09" db="EMBL/GenBank/DDBJ databases">
        <title>Comparative genome analyses of four rice-infecting Rhizoctonia solani isolates reveal extensive enrichment of homogalacturonan modification genes.</title>
        <authorList>
            <person name="Lee D.-Y."/>
            <person name="Jeon J."/>
            <person name="Kim K.-T."/>
            <person name="Cheong K."/>
            <person name="Song H."/>
            <person name="Choi G."/>
            <person name="Ko J."/>
            <person name="Opiyo S.O."/>
            <person name="Zuo S."/>
            <person name="Madhav S."/>
            <person name="Lee Y.-H."/>
            <person name="Wang G.-L."/>
        </authorList>
    </citation>
    <scope>NUCLEOTIDE SEQUENCE</scope>
    <source>
        <strain evidence="6">AG1-IA B2</strain>
    </source>
</reference>
<feature type="region of interest" description="Disordered" evidence="4">
    <location>
        <begin position="134"/>
        <end position="159"/>
    </location>
</feature>
<dbReference type="GO" id="GO:0005634">
    <property type="term" value="C:nucleus"/>
    <property type="evidence" value="ECO:0007669"/>
    <property type="project" value="UniProtKB-SubCell"/>
</dbReference>
<dbReference type="PANTHER" id="PTHR31001">
    <property type="entry name" value="UNCHARACTERIZED TRANSCRIPTIONAL REGULATORY PROTEIN"/>
    <property type="match status" value="1"/>
</dbReference>